<dbReference type="InterPro" id="IPR035163">
    <property type="entry name" value="Pom"/>
</dbReference>
<evidence type="ECO:0000259" key="1">
    <source>
        <dbReference type="Pfam" id="PF17251"/>
    </source>
</evidence>
<dbReference type="EMBL" id="BARS01035900">
    <property type="protein sequence ID" value="GAG23764.1"/>
    <property type="molecule type" value="Genomic_DNA"/>
</dbReference>
<evidence type="ECO:0000313" key="2">
    <source>
        <dbReference type="EMBL" id="GAG23764.1"/>
    </source>
</evidence>
<dbReference type="AlphaFoldDB" id="X0VZ64"/>
<gene>
    <name evidence="2" type="ORF">S01H1_55246</name>
</gene>
<name>X0VZ64_9ZZZZ</name>
<feature type="non-terminal residue" evidence="2">
    <location>
        <position position="1"/>
    </location>
</feature>
<sequence>ELTPAIGSFPDLNSTYQAKWDTWWLGMDVFFKLTKDVSLSSSLEFHTANYKAKADWNLRNDFAHPVSYTHKAKGKGIVIKVGINKTLDKHWNVGLMTIWQNWWTSSGIDKLYFSTGETVSTKLNQVNWKSKSINLFLSYKF</sequence>
<accession>X0VZ64</accession>
<dbReference type="Pfam" id="PF17251">
    <property type="entry name" value="Pom"/>
    <property type="match status" value="1"/>
</dbReference>
<dbReference type="Gene3D" id="2.40.128.90">
    <property type="entry name" value="OMPT-like"/>
    <property type="match status" value="1"/>
</dbReference>
<protein>
    <recommendedName>
        <fullName evidence="1">Protochlamydia outer membrane protein domain-containing protein</fullName>
    </recommendedName>
</protein>
<proteinExistence type="predicted"/>
<reference evidence="2" key="1">
    <citation type="journal article" date="2014" name="Front. Microbiol.">
        <title>High frequency of phylogenetically diverse reductive dehalogenase-homologous genes in deep subseafloor sedimentary metagenomes.</title>
        <authorList>
            <person name="Kawai M."/>
            <person name="Futagami T."/>
            <person name="Toyoda A."/>
            <person name="Takaki Y."/>
            <person name="Nishi S."/>
            <person name="Hori S."/>
            <person name="Arai W."/>
            <person name="Tsubouchi T."/>
            <person name="Morono Y."/>
            <person name="Uchiyama I."/>
            <person name="Ito T."/>
            <person name="Fujiyama A."/>
            <person name="Inagaki F."/>
            <person name="Takami H."/>
        </authorList>
    </citation>
    <scope>NUCLEOTIDE SEQUENCE</scope>
    <source>
        <strain evidence="2">Expedition CK06-06</strain>
    </source>
</reference>
<comment type="caution">
    <text evidence="2">The sequence shown here is derived from an EMBL/GenBank/DDBJ whole genome shotgun (WGS) entry which is preliminary data.</text>
</comment>
<feature type="domain" description="Protochlamydia outer membrane protein" evidence="1">
    <location>
        <begin position="7"/>
        <end position="141"/>
    </location>
</feature>
<dbReference type="InterPro" id="IPR053724">
    <property type="entry name" value="OMP_A26_sf"/>
</dbReference>
<organism evidence="2">
    <name type="scientific">marine sediment metagenome</name>
    <dbReference type="NCBI Taxonomy" id="412755"/>
    <lineage>
        <taxon>unclassified sequences</taxon>
        <taxon>metagenomes</taxon>
        <taxon>ecological metagenomes</taxon>
    </lineage>
</organism>